<keyword evidence="2" id="KW-1133">Transmembrane helix</keyword>
<feature type="transmembrane region" description="Helical" evidence="2">
    <location>
        <begin position="62"/>
        <end position="82"/>
    </location>
</feature>
<feature type="transmembrane region" description="Helical" evidence="2">
    <location>
        <begin position="27"/>
        <end position="56"/>
    </location>
</feature>
<name>A0A9W9FLQ0_9EURO</name>
<gene>
    <name evidence="3" type="ORF">N7532_003065</name>
</gene>
<dbReference type="EMBL" id="JAPQKI010000004">
    <property type="protein sequence ID" value="KAJ5102536.1"/>
    <property type="molecule type" value="Genomic_DNA"/>
</dbReference>
<keyword evidence="4" id="KW-1185">Reference proteome</keyword>
<dbReference type="RefSeq" id="XP_056475916.1">
    <property type="nucleotide sequence ID" value="XM_056615559.1"/>
</dbReference>
<dbReference type="AlphaFoldDB" id="A0A9W9FLQ0"/>
<evidence type="ECO:0000256" key="2">
    <source>
        <dbReference type="SAM" id="Phobius"/>
    </source>
</evidence>
<keyword evidence="2" id="KW-0472">Membrane</keyword>
<dbReference type="Proteomes" id="UP001149074">
    <property type="component" value="Unassembled WGS sequence"/>
</dbReference>
<proteinExistence type="predicted"/>
<accession>A0A9W9FLQ0</accession>
<dbReference type="GeneID" id="81354538"/>
<organism evidence="3 4">
    <name type="scientific">Penicillium argentinense</name>
    <dbReference type="NCBI Taxonomy" id="1131581"/>
    <lineage>
        <taxon>Eukaryota</taxon>
        <taxon>Fungi</taxon>
        <taxon>Dikarya</taxon>
        <taxon>Ascomycota</taxon>
        <taxon>Pezizomycotina</taxon>
        <taxon>Eurotiomycetes</taxon>
        <taxon>Eurotiomycetidae</taxon>
        <taxon>Eurotiales</taxon>
        <taxon>Aspergillaceae</taxon>
        <taxon>Penicillium</taxon>
    </lineage>
</organism>
<reference evidence="3" key="1">
    <citation type="submission" date="2022-11" db="EMBL/GenBank/DDBJ databases">
        <authorList>
            <person name="Petersen C."/>
        </authorList>
    </citation>
    <scope>NUCLEOTIDE SEQUENCE</scope>
    <source>
        <strain evidence="3">IBT 30761</strain>
    </source>
</reference>
<sequence length="235" mass="25229">MPQSLLNSGFGGLIGVSLRRFDIEVPVIVNIPAAGAPLVLVLLGLATLLLLLALAWVCLGPVLATVDTSTLVAVCAVIVVVVDLKPRHDQQYLAIRATSKAISIQKTSVLDLTLSPAFTDGPLVIPERVEWEGGDLNGKAVLRRWYGSEDAEADERAEHEEHGKGMKEKRDRGVEGKLEARVGDDMLRILPVGGWAVRAKREGAAAATLAINCSSSRNPPFLLACRTCFTYDPKV</sequence>
<evidence type="ECO:0000256" key="1">
    <source>
        <dbReference type="SAM" id="MobiDB-lite"/>
    </source>
</evidence>
<reference evidence="3" key="2">
    <citation type="journal article" date="2023" name="IMA Fungus">
        <title>Comparative genomic study of the Penicillium genus elucidates a diverse pangenome and 15 lateral gene transfer events.</title>
        <authorList>
            <person name="Petersen C."/>
            <person name="Sorensen T."/>
            <person name="Nielsen M.R."/>
            <person name="Sondergaard T.E."/>
            <person name="Sorensen J.L."/>
            <person name="Fitzpatrick D.A."/>
            <person name="Frisvad J.C."/>
            <person name="Nielsen K.L."/>
        </authorList>
    </citation>
    <scope>NUCLEOTIDE SEQUENCE</scope>
    <source>
        <strain evidence="3">IBT 30761</strain>
    </source>
</reference>
<evidence type="ECO:0000313" key="4">
    <source>
        <dbReference type="Proteomes" id="UP001149074"/>
    </source>
</evidence>
<protein>
    <submittedName>
        <fullName evidence="3">Uncharacterized protein</fullName>
    </submittedName>
</protein>
<feature type="region of interest" description="Disordered" evidence="1">
    <location>
        <begin position="152"/>
        <end position="177"/>
    </location>
</feature>
<evidence type="ECO:0000313" key="3">
    <source>
        <dbReference type="EMBL" id="KAJ5102536.1"/>
    </source>
</evidence>
<comment type="caution">
    <text evidence="3">The sequence shown here is derived from an EMBL/GenBank/DDBJ whole genome shotgun (WGS) entry which is preliminary data.</text>
</comment>
<keyword evidence="2" id="KW-0812">Transmembrane</keyword>
<feature type="compositionally biased region" description="Basic and acidic residues" evidence="1">
    <location>
        <begin position="154"/>
        <end position="177"/>
    </location>
</feature>